<evidence type="ECO:0000313" key="1">
    <source>
        <dbReference type="EMBL" id="KAJ9097837.1"/>
    </source>
</evidence>
<comment type="caution">
    <text evidence="1">The sequence shown here is derived from an EMBL/GenBank/DDBJ whole genome shotgun (WGS) entry which is preliminary data.</text>
</comment>
<evidence type="ECO:0000313" key="2">
    <source>
        <dbReference type="Proteomes" id="UP001241377"/>
    </source>
</evidence>
<name>A0ACC2VET9_9TREE</name>
<proteinExistence type="predicted"/>
<dbReference type="EMBL" id="JASBWR010000082">
    <property type="protein sequence ID" value="KAJ9097837.1"/>
    <property type="molecule type" value="Genomic_DNA"/>
</dbReference>
<accession>A0ACC2VET9</accession>
<protein>
    <submittedName>
        <fullName evidence="1">Uncharacterized protein</fullName>
    </submittedName>
</protein>
<sequence>MYDLSKLQGLDEYQKSTLLKAGFVDASEVLLASPYELNKALKSSNNAEINRLLHDVSASICVQSQLASTLVSFENEEGREIRQDGRITSGWISTGDFGIDDVLGGGIRRGLLTEVAGESASGKSHFGLQLALTAQLPSQSDEPGGAILLTSERKISFTRLEQIVQSRIGQVASTHDDAEPARKPFDARKYLDNVHTMHVTEVDGLEHALAYMVPNIISVLAKSASTITSGPQKANATRLPVSLIVIDSIGALFRSSYDSSQGGLPQRSRMLCVIADRLKYLAHQHNIAVVVINQVSDVFGKPALLDIASRTSRPGSPAPISSRDQNSPALDVAEPTMTYKVQSQYFSGQTNVLHKEASLGLVWANAVNVRIMLSRTGRRRPLDANDLTRRMKRPRTIDGKYHQALEEDKRLAATKANGATDGGAVATPAEPSWEATLIRRMHLVFSPFAKQQCVDYVILQSGIHSLPPANHHNNTNTDADTTATAPIQSGPKALRAQDANEFGDDVFDDLGDLPVDFWSSEALEQMQAEATKD</sequence>
<reference evidence="1" key="1">
    <citation type="submission" date="2023-04" db="EMBL/GenBank/DDBJ databases">
        <title>Draft Genome sequencing of Naganishia species isolated from polar environments using Oxford Nanopore Technology.</title>
        <authorList>
            <person name="Leo P."/>
            <person name="Venkateswaran K."/>
        </authorList>
    </citation>
    <scope>NUCLEOTIDE SEQUENCE</scope>
    <source>
        <strain evidence="1">MNA-CCFEE 5261</strain>
    </source>
</reference>
<gene>
    <name evidence="1" type="ORF">QFC19_006627</name>
</gene>
<keyword evidence="2" id="KW-1185">Reference proteome</keyword>
<dbReference type="Proteomes" id="UP001241377">
    <property type="component" value="Unassembled WGS sequence"/>
</dbReference>
<organism evidence="1 2">
    <name type="scientific">Naganishia cerealis</name>
    <dbReference type="NCBI Taxonomy" id="610337"/>
    <lineage>
        <taxon>Eukaryota</taxon>
        <taxon>Fungi</taxon>
        <taxon>Dikarya</taxon>
        <taxon>Basidiomycota</taxon>
        <taxon>Agaricomycotina</taxon>
        <taxon>Tremellomycetes</taxon>
        <taxon>Filobasidiales</taxon>
        <taxon>Filobasidiaceae</taxon>
        <taxon>Naganishia</taxon>
    </lineage>
</organism>